<evidence type="ECO:0000256" key="5">
    <source>
        <dbReference type="PIRSR" id="PIRSR604294-1"/>
    </source>
</evidence>
<dbReference type="EMBL" id="OX459119">
    <property type="protein sequence ID" value="CAI9093529.1"/>
    <property type="molecule type" value="Genomic_DNA"/>
</dbReference>
<reference evidence="6" key="1">
    <citation type="submission" date="2023-03" db="EMBL/GenBank/DDBJ databases">
        <authorList>
            <person name="Julca I."/>
        </authorList>
    </citation>
    <scope>NUCLEOTIDE SEQUENCE</scope>
</reference>
<feature type="binding site" evidence="5">
    <location>
        <position position="264"/>
    </location>
    <ligand>
        <name>Fe cation</name>
        <dbReference type="ChEBI" id="CHEBI:24875"/>
        <note>catalytic</note>
    </ligand>
</feature>
<evidence type="ECO:0000313" key="6">
    <source>
        <dbReference type="EMBL" id="CAI9093529.1"/>
    </source>
</evidence>
<dbReference type="PANTHER" id="PTHR10543">
    <property type="entry name" value="BETA-CAROTENE DIOXYGENASE"/>
    <property type="match status" value="1"/>
</dbReference>
<dbReference type="GO" id="GO:0010436">
    <property type="term" value="F:carotenoid dioxygenase activity"/>
    <property type="evidence" value="ECO:0007669"/>
    <property type="project" value="TreeGrafter"/>
</dbReference>
<evidence type="ECO:0000256" key="4">
    <source>
        <dbReference type="ARBA" id="ARBA00023004"/>
    </source>
</evidence>
<dbReference type="GO" id="GO:0046872">
    <property type="term" value="F:metal ion binding"/>
    <property type="evidence" value="ECO:0007669"/>
    <property type="project" value="UniProtKB-KW"/>
</dbReference>
<dbReference type="GO" id="GO:0009570">
    <property type="term" value="C:chloroplast stroma"/>
    <property type="evidence" value="ECO:0007669"/>
    <property type="project" value="TreeGrafter"/>
</dbReference>
<feature type="binding site" evidence="5">
    <location>
        <position position="571"/>
    </location>
    <ligand>
        <name>Fe cation</name>
        <dbReference type="ChEBI" id="CHEBI:24875"/>
        <note>catalytic</note>
    </ligand>
</feature>
<dbReference type="GO" id="GO:0016121">
    <property type="term" value="P:carotene catabolic process"/>
    <property type="evidence" value="ECO:0007669"/>
    <property type="project" value="TreeGrafter"/>
</dbReference>
<dbReference type="Pfam" id="PF03055">
    <property type="entry name" value="RPE65"/>
    <property type="match status" value="2"/>
</dbReference>
<keyword evidence="7" id="KW-1185">Reference proteome</keyword>
<gene>
    <name evidence="6" type="ORF">OLC1_LOCUS4914</name>
</gene>
<dbReference type="InterPro" id="IPR004294">
    <property type="entry name" value="Carotenoid_Oase"/>
</dbReference>
<organism evidence="6 7">
    <name type="scientific">Oldenlandia corymbosa var. corymbosa</name>
    <dbReference type="NCBI Taxonomy" id="529605"/>
    <lineage>
        <taxon>Eukaryota</taxon>
        <taxon>Viridiplantae</taxon>
        <taxon>Streptophyta</taxon>
        <taxon>Embryophyta</taxon>
        <taxon>Tracheophyta</taxon>
        <taxon>Spermatophyta</taxon>
        <taxon>Magnoliopsida</taxon>
        <taxon>eudicotyledons</taxon>
        <taxon>Gunneridae</taxon>
        <taxon>Pentapetalae</taxon>
        <taxon>asterids</taxon>
        <taxon>lamiids</taxon>
        <taxon>Gentianales</taxon>
        <taxon>Rubiaceae</taxon>
        <taxon>Rubioideae</taxon>
        <taxon>Spermacoceae</taxon>
        <taxon>Hedyotis-Oldenlandia complex</taxon>
        <taxon>Oldenlandia</taxon>
    </lineage>
</organism>
<evidence type="ECO:0000256" key="1">
    <source>
        <dbReference type="ARBA" id="ARBA00006787"/>
    </source>
</evidence>
<evidence type="ECO:0000256" key="3">
    <source>
        <dbReference type="ARBA" id="ARBA00022964"/>
    </source>
</evidence>
<proteinExistence type="inferred from homology"/>
<comment type="similarity">
    <text evidence="1">Belongs to the carotenoid oxygenase family.</text>
</comment>
<comment type="cofactor">
    <cofactor evidence="5">
        <name>Fe(2+)</name>
        <dbReference type="ChEBI" id="CHEBI:29033"/>
    </cofactor>
    <text evidence="5">Binds 1 Fe(2+) ion per subunit.</text>
</comment>
<protein>
    <submittedName>
        <fullName evidence="6">OLC1v1029041C1</fullName>
    </submittedName>
</protein>
<keyword evidence="3" id="KW-0560">Oxidoreductase</keyword>
<evidence type="ECO:0000256" key="2">
    <source>
        <dbReference type="ARBA" id="ARBA00022723"/>
    </source>
</evidence>
<feature type="binding site" evidence="5">
    <location>
        <position position="313"/>
    </location>
    <ligand>
        <name>Fe cation</name>
        <dbReference type="ChEBI" id="CHEBI:24875"/>
        <note>catalytic</note>
    </ligand>
</feature>
<name>A0AAV1CD51_OLDCO</name>
<keyword evidence="3" id="KW-0223">Dioxygenase</keyword>
<evidence type="ECO:0000313" key="7">
    <source>
        <dbReference type="Proteomes" id="UP001161247"/>
    </source>
</evidence>
<dbReference type="PANTHER" id="PTHR10543:SF142">
    <property type="entry name" value="OS06G0162550 PROTEIN"/>
    <property type="match status" value="1"/>
</dbReference>
<keyword evidence="2 5" id="KW-0479">Metal-binding</keyword>
<accession>A0AAV1CD51</accession>
<dbReference type="AlphaFoldDB" id="A0AAV1CD51"/>
<feature type="binding site" evidence="5">
    <location>
        <position position="356"/>
    </location>
    <ligand>
        <name>Fe cation</name>
        <dbReference type="ChEBI" id="CHEBI:24875"/>
        <note>catalytic</note>
    </ligand>
</feature>
<sequence length="577" mass="64573">MATWSTHRIFSSHAQGHNLKPSVSNNNFDHLRTSNPSMIKVELPEIPSLVLKAASSIIKTSSVKLLDAFVDSAFQFVDQPLLPSQSNFAPVEEIGHRVAVDVADGNIPDDFPQGVYVRNGSNPMFGAQKTAKSMFGKSNEIWVEGEGMLHALYFSKDSHGEWTVSYHNKYIQSETYELQKRRNKPAFLPATEGDSLAVLSALILNSLRFGRPDKLLSNTNVFEHSGKCYTISENHMPQEIDISTLNTIGNWKLSAIWNRPFTSHPKKVPGTGELVIMGFNAQKPYLEVGVLSANGQKFLHRVDLKYNRCTFCHEIGVTQKLIRFEKEQIARIGVMPRYGTADSIKWFEVATASVFHLFNCFEEEDNEVVVRGCRAQGSIIPGPDLGLNKFEWYSRGFKLVNSVDQKEINSQDGALFSCAYEWRLNMETGVVNERNLTGDEFSMDFPMINESFVGTKNKFGYAQVVDSFGSSNAGTVKYGGLAKLYFDENQIGNEEKVKVEYHMLPKNTYCSGATFVPKTGLGLEEDDGWIISFVHNEDDHKSEAYIVDAKRFSSQPVARIALPSRVPYGFHGTFVSA</sequence>
<keyword evidence="4 5" id="KW-0408">Iron</keyword>
<dbReference type="Proteomes" id="UP001161247">
    <property type="component" value="Chromosome 2"/>
</dbReference>